<evidence type="ECO:0000313" key="3">
    <source>
        <dbReference type="EMBL" id="KAA0023679.1"/>
    </source>
</evidence>
<proteinExistence type="predicted"/>
<dbReference type="EMBL" id="VLNY01000003">
    <property type="protein sequence ID" value="KAA0023679.1"/>
    <property type="molecule type" value="Genomic_DNA"/>
</dbReference>
<feature type="transmembrane region" description="Helical" evidence="2">
    <location>
        <begin position="60"/>
        <end position="79"/>
    </location>
</feature>
<sequence>MGLHGRSGAVVLGMLLFTIAMIMLRNMDSADNDVPVIAGFALMAVAGVVVVVTPSDPLPLAATLFIVVAGPIATVASMGDHAADRFVWSTFAFSYVLSLLTVRGRLLWAWIGVASISIATVAVGFTGGMSAAGVAGAIAPIGTVAAVSVFAVRMRPTLESLRLLRKEATTRAAAEATIAAQSEERDRQLARLAEVARPLLERIVGGEELDAADRFECRLREAELRDGLRAPQLAGLAAAARGARGRGVEVQLLDDGGLEGVPAAVRSTVLFAAARELDAANAGSVTVRVLPKGRRNLATVLVSEPGEDRRTEVDGAGTVRTAAEATERG</sequence>
<dbReference type="OrthoDB" id="4465106at2"/>
<feature type="transmembrane region" description="Helical" evidence="2">
    <location>
        <begin position="107"/>
        <end position="125"/>
    </location>
</feature>
<feature type="transmembrane region" description="Helical" evidence="2">
    <location>
        <begin position="7"/>
        <end position="24"/>
    </location>
</feature>
<name>A0A5A7SE63_9NOCA</name>
<evidence type="ECO:0000313" key="4">
    <source>
        <dbReference type="Proteomes" id="UP000322244"/>
    </source>
</evidence>
<dbReference type="AlphaFoldDB" id="A0A5A7SE63"/>
<keyword evidence="4" id="KW-1185">Reference proteome</keyword>
<keyword evidence="2" id="KW-1133">Transmembrane helix</keyword>
<organism evidence="3 4">
    <name type="scientific">Antrihabitans cavernicola</name>
    <dbReference type="NCBI Taxonomy" id="2495913"/>
    <lineage>
        <taxon>Bacteria</taxon>
        <taxon>Bacillati</taxon>
        <taxon>Actinomycetota</taxon>
        <taxon>Actinomycetes</taxon>
        <taxon>Mycobacteriales</taxon>
        <taxon>Nocardiaceae</taxon>
        <taxon>Antrihabitans</taxon>
    </lineage>
</organism>
<evidence type="ECO:0000256" key="2">
    <source>
        <dbReference type="SAM" id="Phobius"/>
    </source>
</evidence>
<reference evidence="3 4" key="1">
    <citation type="submission" date="2019-07" db="EMBL/GenBank/DDBJ databases">
        <title>Rhodococcus cavernicolus sp. nov., isolated from a cave.</title>
        <authorList>
            <person name="Lee S.D."/>
        </authorList>
    </citation>
    <scope>NUCLEOTIDE SEQUENCE [LARGE SCALE GENOMIC DNA]</scope>
    <source>
        <strain evidence="3 4">C1-24</strain>
    </source>
</reference>
<feature type="transmembrane region" description="Helical" evidence="2">
    <location>
        <begin position="36"/>
        <end position="53"/>
    </location>
</feature>
<gene>
    <name evidence="3" type="ORF">FOY51_07780</name>
</gene>
<comment type="caution">
    <text evidence="3">The sequence shown here is derived from an EMBL/GenBank/DDBJ whole genome shotgun (WGS) entry which is preliminary data.</text>
</comment>
<dbReference type="Proteomes" id="UP000322244">
    <property type="component" value="Unassembled WGS sequence"/>
</dbReference>
<protein>
    <recommendedName>
        <fullName evidence="5">Histidine kinase</fullName>
    </recommendedName>
</protein>
<accession>A0A5A7SE63</accession>
<evidence type="ECO:0008006" key="5">
    <source>
        <dbReference type="Google" id="ProtNLM"/>
    </source>
</evidence>
<feature type="transmembrane region" description="Helical" evidence="2">
    <location>
        <begin position="85"/>
        <end position="102"/>
    </location>
</feature>
<feature type="transmembrane region" description="Helical" evidence="2">
    <location>
        <begin position="131"/>
        <end position="152"/>
    </location>
</feature>
<keyword evidence="2" id="KW-0472">Membrane</keyword>
<evidence type="ECO:0000256" key="1">
    <source>
        <dbReference type="SAM" id="MobiDB-lite"/>
    </source>
</evidence>
<feature type="region of interest" description="Disordered" evidence="1">
    <location>
        <begin position="306"/>
        <end position="329"/>
    </location>
</feature>
<keyword evidence="2" id="KW-0812">Transmembrane</keyword>